<reference evidence="1 2" key="1">
    <citation type="journal article" date="2015" name="Sci. Rep.">
        <title>Genome of the facultative scuticociliatosis pathogen Pseudocohnilembus persalinus provides insight into its virulence through horizontal gene transfer.</title>
        <authorList>
            <person name="Xiong J."/>
            <person name="Wang G."/>
            <person name="Cheng J."/>
            <person name="Tian M."/>
            <person name="Pan X."/>
            <person name="Warren A."/>
            <person name="Jiang C."/>
            <person name="Yuan D."/>
            <person name="Miao W."/>
        </authorList>
    </citation>
    <scope>NUCLEOTIDE SEQUENCE [LARGE SCALE GENOMIC DNA]</scope>
    <source>
        <strain evidence="1">36N120E</strain>
    </source>
</reference>
<name>A0A0V0QTX5_PSEPJ</name>
<keyword evidence="2" id="KW-1185">Reference proteome</keyword>
<evidence type="ECO:0000313" key="1">
    <source>
        <dbReference type="EMBL" id="KRX05849.1"/>
    </source>
</evidence>
<organism evidence="1 2">
    <name type="scientific">Pseudocohnilembus persalinus</name>
    <name type="common">Ciliate</name>
    <dbReference type="NCBI Taxonomy" id="266149"/>
    <lineage>
        <taxon>Eukaryota</taxon>
        <taxon>Sar</taxon>
        <taxon>Alveolata</taxon>
        <taxon>Ciliophora</taxon>
        <taxon>Intramacronucleata</taxon>
        <taxon>Oligohymenophorea</taxon>
        <taxon>Scuticociliatia</taxon>
        <taxon>Philasterida</taxon>
        <taxon>Pseudocohnilembidae</taxon>
        <taxon>Pseudocohnilembus</taxon>
    </lineage>
</organism>
<proteinExistence type="predicted"/>
<sequence length="186" mass="22575">MKTQIQDSPENLDNYPQEFKLYLNKLYEIYETSNKQEKLRFQKEEEILNNYIQVKLDQQSFRRLVFDMVNKILSVNQSNYYQMIEINLQDEGKQLLKDNKQFKEQIEKIMFSNNGNSDLKMGKIISFITQFSRMRLQNQMRQFQNLLRSNPFLQSALELIHNNNYDKIQNGKQVYFQNDIKNEKFK</sequence>
<dbReference type="Proteomes" id="UP000054937">
    <property type="component" value="Unassembled WGS sequence"/>
</dbReference>
<accession>A0A0V0QTX5</accession>
<dbReference type="AlphaFoldDB" id="A0A0V0QTX5"/>
<dbReference type="EMBL" id="LDAU01000103">
    <property type="protein sequence ID" value="KRX05849.1"/>
    <property type="molecule type" value="Genomic_DNA"/>
</dbReference>
<evidence type="ECO:0000313" key="2">
    <source>
        <dbReference type="Proteomes" id="UP000054937"/>
    </source>
</evidence>
<protein>
    <submittedName>
        <fullName evidence="1">Uncharacterized protein</fullName>
    </submittedName>
</protein>
<gene>
    <name evidence="1" type="ORF">PPERSA_03786</name>
</gene>
<dbReference type="InParanoid" id="A0A0V0QTX5"/>
<comment type="caution">
    <text evidence="1">The sequence shown here is derived from an EMBL/GenBank/DDBJ whole genome shotgun (WGS) entry which is preliminary data.</text>
</comment>